<dbReference type="SMART" id="SM00220">
    <property type="entry name" value="S_TKc"/>
    <property type="match status" value="1"/>
</dbReference>
<gene>
    <name evidence="17" type="primary">LOC115886415</name>
</gene>
<keyword evidence="4" id="KW-0677">Repeat</keyword>
<dbReference type="InterPro" id="IPR017441">
    <property type="entry name" value="Protein_kinase_ATP_BS"/>
</dbReference>
<evidence type="ECO:0000256" key="7">
    <source>
        <dbReference type="ARBA" id="ARBA00023123"/>
    </source>
</evidence>
<dbReference type="InterPro" id="IPR036961">
    <property type="entry name" value="Kinesin_motor_dom_sf"/>
</dbReference>
<dbReference type="InterPro" id="IPR027417">
    <property type="entry name" value="P-loop_NTPase"/>
</dbReference>
<evidence type="ECO:0000256" key="1">
    <source>
        <dbReference type="ARBA" id="ARBA00004245"/>
    </source>
</evidence>
<feature type="domain" description="Myosin motor" evidence="15">
    <location>
        <begin position="330"/>
        <end position="1036"/>
    </location>
</feature>
<dbReference type="KEGG" id="soy:115886415"/>
<evidence type="ECO:0000256" key="2">
    <source>
        <dbReference type="ARBA" id="ARBA00004316"/>
    </source>
</evidence>
<dbReference type="PROSITE" id="PS50096">
    <property type="entry name" value="IQ"/>
    <property type="match status" value="1"/>
</dbReference>
<dbReference type="Pfam" id="PF00063">
    <property type="entry name" value="Myosin_head"/>
    <property type="match status" value="1"/>
</dbReference>
<dbReference type="InterPro" id="IPR000719">
    <property type="entry name" value="Prot_kinase_dom"/>
</dbReference>
<evidence type="ECO:0000256" key="13">
    <source>
        <dbReference type="PROSITE-ProRule" id="PRU10141"/>
    </source>
</evidence>
<dbReference type="PANTHER" id="PTHR46256">
    <property type="entry name" value="AGAP011099-PA"/>
    <property type="match status" value="1"/>
</dbReference>
<dbReference type="GO" id="GO:0042995">
    <property type="term" value="C:cell projection"/>
    <property type="evidence" value="ECO:0007669"/>
    <property type="project" value="UniProtKB-SubCell"/>
</dbReference>
<dbReference type="Gene3D" id="1.10.510.10">
    <property type="entry name" value="Transferase(Phosphotransferase) domain 1"/>
    <property type="match status" value="1"/>
</dbReference>
<feature type="binding site" evidence="13">
    <location>
        <position position="45"/>
    </location>
    <ligand>
        <name>ATP</name>
        <dbReference type="ChEBI" id="CHEBI:30616"/>
    </ligand>
</feature>
<keyword evidence="8 12" id="KW-0505">Motor protein</keyword>
<proteinExistence type="inferred from homology"/>
<evidence type="ECO:0000256" key="4">
    <source>
        <dbReference type="ARBA" id="ARBA00022737"/>
    </source>
</evidence>
<evidence type="ECO:0000313" key="16">
    <source>
        <dbReference type="Proteomes" id="UP000504635"/>
    </source>
</evidence>
<dbReference type="PROSITE" id="PS00107">
    <property type="entry name" value="PROTEIN_KINASE_ATP"/>
    <property type="match status" value="1"/>
</dbReference>
<dbReference type="PRINTS" id="PR00193">
    <property type="entry name" value="MYOSINHEAVY"/>
</dbReference>
<dbReference type="SUPFAM" id="SSF52540">
    <property type="entry name" value="P-loop containing nucleoside triphosphate hydrolases"/>
    <property type="match status" value="1"/>
</dbReference>
<dbReference type="Gene3D" id="1.10.10.820">
    <property type="match status" value="1"/>
</dbReference>
<dbReference type="AlphaFoldDB" id="A0A6J2YEV0"/>
<dbReference type="Pfam" id="PF00069">
    <property type="entry name" value="Pkinase"/>
    <property type="match status" value="1"/>
</dbReference>
<dbReference type="GO" id="GO:0004674">
    <property type="term" value="F:protein serine/threonine kinase activity"/>
    <property type="evidence" value="ECO:0007669"/>
    <property type="project" value="TreeGrafter"/>
</dbReference>
<dbReference type="GO" id="GO:0030832">
    <property type="term" value="P:regulation of actin filament length"/>
    <property type="evidence" value="ECO:0007669"/>
    <property type="project" value="TreeGrafter"/>
</dbReference>
<dbReference type="PANTHER" id="PTHR46256:SF2">
    <property type="entry name" value="NEITHER INACTIVATION NOR AFTERPOTENTIAL PROTEIN C"/>
    <property type="match status" value="1"/>
</dbReference>
<dbReference type="Gene3D" id="1.20.5.4820">
    <property type="match status" value="1"/>
</dbReference>
<dbReference type="GeneID" id="115886415"/>
<keyword evidence="7 12" id="KW-0518">Myosin</keyword>
<dbReference type="RefSeq" id="XP_030761405.1">
    <property type="nucleotide sequence ID" value="XM_030905545.1"/>
</dbReference>
<evidence type="ECO:0000256" key="9">
    <source>
        <dbReference type="ARBA" id="ARBA00023203"/>
    </source>
</evidence>
<reference evidence="17" key="1">
    <citation type="submission" date="2025-08" db="UniProtKB">
        <authorList>
            <consortium name="RefSeq"/>
        </authorList>
    </citation>
    <scope>IDENTIFICATION</scope>
    <source>
        <tissue evidence="17">Gonads</tissue>
    </source>
</reference>
<evidence type="ECO:0000256" key="11">
    <source>
        <dbReference type="ARBA" id="ARBA00023273"/>
    </source>
</evidence>
<dbReference type="InterPro" id="IPR011009">
    <property type="entry name" value="Kinase-like_dom_sf"/>
</dbReference>
<dbReference type="InterPro" id="IPR001609">
    <property type="entry name" value="Myosin_head_motor_dom-like"/>
</dbReference>
<dbReference type="PROSITE" id="PS50011">
    <property type="entry name" value="PROTEIN_KINASE_DOM"/>
    <property type="match status" value="1"/>
</dbReference>
<dbReference type="FunCoup" id="A0A6J2YEV0">
    <property type="interactions" value="33"/>
</dbReference>
<dbReference type="GO" id="GO:0000146">
    <property type="term" value="F:microfilament motor activity"/>
    <property type="evidence" value="ECO:0007669"/>
    <property type="project" value="TreeGrafter"/>
</dbReference>
<evidence type="ECO:0000256" key="3">
    <source>
        <dbReference type="ARBA" id="ARBA00022490"/>
    </source>
</evidence>
<keyword evidence="3" id="KW-0963">Cytoplasm</keyword>
<dbReference type="Gene3D" id="1.20.120.720">
    <property type="entry name" value="Myosin VI head, motor domain, U50 subdomain"/>
    <property type="match status" value="1"/>
</dbReference>
<comment type="subcellular location">
    <subcellularLocation>
        <location evidence="2">Cell projection</location>
    </subcellularLocation>
    <subcellularLocation>
        <location evidence="1">Cytoplasm</location>
        <location evidence="1">Cytoskeleton</location>
    </subcellularLocation>
</comment>
<dbReference type="Proteomes" id="UP000504635">
    <property type="component" value="Unplaced"/>
</dbReference>
<keyword evidence="6 12" id="KW-0067">ATP-binding</keyword>
<evidence type="ECO:0000259" key="15">
    <source>
        <dbReference type="PROSITE" id="PS51456"/>
    </source>
</evidence>
<accession>A0A6J2YEV0</accession>
<protein>
    <submittedName>
        <fullName evidence="17">Neither inactivation nor afterpotential protein C-like isoform X1</fullName>
    </submittedName>
</protein>
<comment type="caution">
    <text evidence="12">Lacks conserved residue(s) required for the propagation of feature annotation.</text>
</comment>
<organism evidence="16 17">
    <name type="scientific">Sitophilus oryzae</name>
    <name type="common">Rice weevil</name>
    <name type="synonym">Curculio oryzae</name>
    <dbReference type="NCBI Taxonomy" id="7048"/>
    <lineage>
        <taxon>Eukaryota</taxon>
        <taxon>Metazoa</taxon>
        <taxon>Ecdysozoa</taxon>
        <taxon>Arthropoda</taxon>
        <taxon>Hexapoda</taxon>
        <taxon>Insecta</taxon>
        <taxon>Pterygota</taxon>
        <taxon>Neoptera</taxon>
        <taxon>Endopterygota</taxon>
        <taxon>Coleoptera</taxon>
        <taxon>Polyphaga</taxon>
        <taxon>Cucujiformia</taxon>
        <taxon>Curculionidae</taxon>
        <taxon>Dryophthorinae</taxon>
        <taxon>Sitophilus</taxon>
    </lineage>
</organism>
<feature type="binding site" evidence="12">
    <location>
        <begin position="423"/>
        <end position="430"/>
    </location>
    <ligand>
        <name>ATP</name>
        <dbReference type="ChEBI" id="CHEBI:30616"/>
    </ligand>
</feature>
<dbReference type="SMART" id="SM00242">
    <property type="entry name" value="MYSc"/>
    <property type="match status" value="1"/>
</dbReference>
<dbReference type="GO" id="GO:0016459">
    <property type="term" value="C:myosin complex"/>
    <property type="evidence" value="ECO:0007669"/>
    <property type="project" value="UniProtKB-KW"/>
</dbReference>
<dbReference type="PROSITE" id="PS51456">
    <property type="entry name" value="MYOSIN_MOTOR"/>
    <property type="match status" value="1"/>
</dbReference>
<evidence type="ECO:0000256" key="12">
    <source>
        <dbReference type="PROSITE-ProRule" id="PRU00782"/>
    </source>
</evidence>
<evidence type="ECO:0000313" key="17">
    <source>
        <dbReference type="RefSeq" id="XP_030761405.1"/>
    </source>
</evidence>
<dbReference type="SUPFAM" id="SSF56112">
    <property type="entry name" value="Protein kinase-like (PK-like)"/>
    <property type="match status" value="1"/>
</dbReference>
<keyword evidence="11" id="KW-0966">Cell projection</keyword>
<name>A0A6J2YEV0_SITOR</name>
<comment type="similarity">
    <text evidence="12">Belongs to the TRAFAC class myosin-kinesin ATPase superfamily. Myosin family.</text>
</comment>
<evidence type="ECO:0000256" key="8">
    <source>
        <dbReference type="ARBA" id="ARBA00023175"/>
    </source>
</evidence>
<feature type="domain" description="Protein kinase" evidence="14">
    <location>
        <begin position="15"/>
        <end position="279"/>
    </location>
</feature>
<evidence type="ECO:0000256" key="5">
    <source>
        <dbReference type="ARBA" id="ARBA00022741"/>
    </source>
</evidence>
<dbReference type="InterPro" id="IPR008271">
    <property type="entry name" value="Ser/Thr_kinase_AS"/>
</dbReference>
<evidence type="ECO:0000259" key="14">
    <source>
        <dbReference type="PROSITE" id="PS50011"/>
    </source>
</evidence>
<dbReference type="OrthoDB" id="6108017at2759"/>
<keyword evidence="9 12" id="KW-0009">Actin-binding</keyword>
<sequence length="1105" mass="128761">MKSKMADVPDPGSRYILQDLLGQGTFGKVYSAVDNESDQKTVAVKVQKYNKVTRMFIEEEYEVLKTLENPLHFPTFHGAYQKNGDMWFILDNCDGGTALNLVYNLIKRNRKLSEEHIAYILKEIVKAVIFLHDNNIIHRDIKARNIMFTREGEVRLCDFNLAKRLNEKDDVLRECVGSPYWMAPEVVTANIKEVDGGYYDNRVDVWSLGITAIELGEGKTPFLNMHPSRALNQIIKNPPPSLEKISYWEEGFYDFINECLVKNFEHRPYIIELIEHPYLQAVPEQNYHLGLEIKQLIEDVRNQHCKTNDPEITVLGKYIKTSTSNDLEEILEEDLADLLIINEKTVLKTMERRFLKDEIYSFIGDILICLNPNKKINIYGDEVHKKYLGKSTSDNAPHIYAIADSAYQNALHHNVPQYIVFTGETGSGKTTNYLHAIDHLFFIGHQDPINIFRIKNGIKLIHALIHASTPSNTYSTRSVLKTTIFYGKTGKLTAASFKVHFLEKWRVSSVDMDHSNFHILYYIYDGLRSIDATDKYKLDSERKYRYLRIPEDSKKNQDRNKPRDNIDKNVIKYKKIFSYLEEFEFSEEQIFTVFTIVSAILNLGEIRFQEDSEDSSSIVENREYVEKFADLMEIDEKKLRWAMTNYCLVKRGSIIRKKTTADEARDIRDVLANNLYSRFVDYIVEVINDKLEMGKAIFGDKYIIKLLDFFGFECFKQNHLPQFFVNCFNEQLQFHYLQRVFAWELQDVKMEDVEYEPISYFDNKDTLNQLLSKPYGLLSIIDDASKKNLDGRYVMENIQSQEFTRVQLSNSKEFSVAHYTGTVSYSAKEVADKNRDFLPPEVIETMRESENSIIKTLFSNKLNKTGNLILSFKKATRTKSKQEARKITRSNQFSQTKNMRTSGSVFRYLCLDLLKELSVGDSSGGTHFVRCIKSDLKGNPDSFHTELVRQQVKALAVKETARIRQSGYPQRIIFSEFLRRYQFLAFEFDENVDVTKENCRLLLIRLKMEDWAMGKSKVFLKYYNEEYLTRLYETQVKKIVKIQSIFRGFLTKCRLAKKAKERRKSCVVEEIQRRRRSNSLTQEEAAEIIQKGGIQGDGYLKPTQH</sequence>
<dbReference type="InterPro" id="IPR052409">
    <property type="entry name" value="Myosin-III_kinase_activity"/>
</dbReference>
<dbReference type="GO" id="GO:0005524">
    <property type="term" value="F:ATP binding"/>
    <property type="evidence" value="ECO:0007669"/>
    <property type="project" value="UniProtKB-UniRule"/>
</dbReference>
<evidence type="ECO:0000256" key="10">
    <source>
        <dbReference type="ARBA" id="ARBA00023212"/>
    </source>
</evidence>
<dbReference type="Gene3D" id="3.40.850.10">
    <property type="entry name" value="Kinesin motor domain"/>
    <property type="match status" value="1"/>
</dbReference>
<keyword evidence="5 12" id="KW-0547">Nucleotide-binding</keyword>
<dbReference type="InParanoid" id="A0A6J2YEV0"/>
<dbReference type="GO" id="GO:0003779">
    <property type="term" value="F:actin binding"/>
    <property type="evidence" value="ECO:0007669"/>
    <property type="project" value="UniProtKB-KW"/>
</dbReference>
<dbReference type="PROSITE" id="PS00108">
    <property type="entry name" value="PROTEIN_KINASE_ST"/>
    <property type="match status" value="1"/>
</dbReference>
<keyword evidence="10" id="KW-0206">Cytoskeleton</keyword>
<evidence type="ECO:0000256" key="6">
    <source>
        <dbReference type="ARBA" id="ARBA00022840"/>
    </source>
</evidence>
<keyword evidence="16" id="KW-1185">Reference proteome</keyword>
<dbReference type="Gene3D" id="1.20.58.530">
    <property type="match status" value="1"/>
</dbReference>